<proteinExistence type="predicted"/>
<reference evidence="2" key="1">
    <citation type="submission" date="2013-04" db="EMBL/GenBank/DDBJ databases">
        <authorList>
            <person name="Qu J."/>
            <person name="Murali S.C."/>
            <person name="Bandaranaike D."/>
            <person name="Bellair M."/>
            <person name="Blankenburg K."/>
            <person name="Chao H."/>
            <person name="Dinh H."/>
            <person name="Doddapaneni H."/>
            <person name="Downs B."/>
            <person name="Dugan-Rocha S."/>
            <person name="Elkadiri S."/>
            <person name="Gnanaolivu R.D."/>
            <person name="Hernandez B."/>
            <person name="Javaid M."/>
            <person name="Jayaseelan J.C."/>
            <person name="Lee S."/>
            <person name="Li M."/>
            <person name="Ming W."/>
            <person name="Munidasa M."/>
            <person name="Muniz J."/>
            <person name="Nguyen L."/>
            <person name="Ongeri F."/>
            <person name="Osuji N."/>
            <person name="Pu L.-L."/>
            <person name="Puazo M."/>
            <person name="Qu C."/>
            <person name="Quiroz J."/>
            <person name="Raj R."/>
            <person name="Weissenberger G."/>
            <person name="Xin Y."/>
            <person name="Zou X."/>
            <person name="Han Y."/>
            <person name="Richards S."/>
            <person name="Worley K."/>
            <person name="Muzny D."/>
            <person name="Gibbs R."/>
        </authorList>
    </citation>
    <scope>NUCLEOTIDE SEQUENCE</scope>
    <source>
        <strain evidence="2">Sampled in the wild</strain>
    </source>
</reference>
<evidence type="ECO:0000313" key="2">
    <source>
        <dbReference type="EMBL" id="KAG8227931.1"/>
    </source>
</evidence>
<name>A0A8K0NZL7_LADFU</name>
<sequence length="73" mass="7590">MSSGCVRGDGAGNVIAGVAAEGAWQVAFVALVVYAMLPLRAPDAAAFGLGLTIAHLIAAAFLPVYFRRLTWQQ</sequence>
<keyword evidence="1" id="KW-0472">Membrane</keyword>
<organism evidence="2 3">
    <name type="scientific">Ladona fulva</name>
    <name type="common">Scarce chaser dragonfly</name>
    <name type="synonym">Libellula fulva</name>
    <dbReference type="NCBI Taxonomy" id="123851"/>
    <lineage>
        <taxon>Eukaryota</taxon>
        <taxon>Metazoa</taxon>
        <taxon>Ecdysozoa</taxon>
        <taxon>Arthropoda</taxon>
        <taxon>Hexapoda</taxon>
        <taxon>Insecta</taxon>
        <taxon>Pterygota</taxon>
        <taxon>Palaeoptera</taxon>
        <taxon>Odonata</taxon>
        <taxon>Epiprocta</taxon>
        <taxon>Anisoptera</taxon>
        <taxon>Libelluloidea</taxon>
        <taxon>Libellulidae</taxon>
        <taxon>Ladona</taxon>
    </lineage>
</organism>
<feature type="transmembrane region" description="Helical" evidence="1">
    <location>
        <begin position="14"/>
        <end position="37"/>
    </location>
</feature>
<accession>A0A8K0NZL7</accession>
<dbReference type="EMBL" id="KZ308349">
    <property type="protein sequence ID" value="KAG8227931.1"/>
    <property type="molecule type" value="Genomic_DNA"/>
</dbReference>
<feature type="transmembrane region" description="Helical" evidence="1">
    <location>
        <begin position="44"/>
        <end position="66"/>
    </location>
</feature>
<dbReference type="AlphaFoldDB" id="A0A8K0NZL7"/>
<keyword evidence="1" id="KW-1133">Transmembrane helix</keyword>
<dbReference type="Proteomes" id="UP000792457">
    <property type="component" value="Unassembled WGS sequence"/>
</dbReference>
<evidence type="ECO:0000256" key="1">
    <source>
        <dbReference type="SAM" id="Phobius"/>
    </source>
</evidence>
<keyword evidence="3" id="KW-1185">Reference proteome</keyword>
<feature type="non-terminal residue" evidence="2">
    <location>
        <position position="1"/>
    </location>
</feature>
<keyword evidence="1" id="KW-0812">Transmembrane</keyword>
<evidence type="ECO:0000313" key="3">
    <source>
        <dbReference type="Proteomes" id="UP000792457"/>
    </source>
</evidence>
<reference evidence="2" key="2">
    <citation type="submission" date="2017-10" db="EMBL/GenBank/DDBJ databases">
        <title>Ladona fulva Genome sequencing and assembly.</title>
        <authorList>
            <person name="Murali S."/>
            <person name="Richards S."/>
            <person name="Bandaranaike D."/>
            <person name="Bellair M."/>
            <person name="Blankenburg K."/>
            <person name="Chao H."/>
            <person name="Dinh H."/>
            <person name="Doddapaneni H."/>
            <person name="Dugan-Rocha S."/>
            <person name="Elkadiri S."/>
            <person name="Gnanaolivu R."/>
            <person name="Hernandez B."/>
            <person name="Skinner E."/>
            <person name="Javaid M."/>
            <person name="Lee S."/>
            <person name="Li M."/>
            <person name="Ming W."/>
            <person name="Munidasa M."/>
            <person name="Muniz J."/>
            <person name="Nguyen L."/>
            <person name="Hughes D."/>
            <person name="Osuji N."/>
            <person name="Pu L.-L."/>
            <person name="Puazo M."/>
            <person name="Qu C."/>
            <person name="Quiroz J."/>
            <person name="Raj R."/>
            <person name="Weissenberger G."/>
            <person name="Xin Y."/>
            <person name="Zou X."/>
            <person name="Han Y."/>
            <person name="Worley K."/>
            <person name="Muzny D."/>
            <person name="Gibbs R."/>
        </authorList>
    </citation>
    <scope>NUCLEOTIDE SEQUENCE</scope>
    <source>
        <strain evidence="2">Sampled in the wild</strain>
    </source>
</reference>
<comment type="caution">
    <text evidence="2">The sequence shown here is derived from an EMBL/GenBank/DDBJ whole genome shotgun (WGS) entry which is preliminary data.</text>
</comment>
<protein>
    <submittedName>
        <fullName evidence="2">Uncharacterized protein</fullName>
    </submittedName>
</protein>
<gene>
    <name evidence="2" type="ORF">J437_LFUL008743</name>
</gene>
<dbReference type="OrthoDB" id="2107370at2759"/>